<evidence type="ECO:0000256" key="1">
    <source>
        <dbReference type="ARBA" id="ARBA00004418"/>
    </source>
</evidence>
<dbReference type="Gene3D" id="3.40.190.10">
    <property type="entry name" value="Periplasmic binding protein-like II"/>
    <property type="match status" value="2"/>
</dbReference>
<dbReference type="PANTHER" id="PTHR35936:SF17">
    <property type="entry name" value="ARGININE-BINDING EXTRACELLULAR PROTEIN ARTP"/>
    <property type="match status" value="1"/>
</dbReference>
<evidence type="ECO:0000313" key="5">
    <source>
        <dbReference type="EMBL" id="MBB5044173.1"/>
    </source>
</evidence>
<dbReference type="InterPro" id="IPR001638">
    <property type="entry name" value="Solute-binding_3/MltF_N"/>
</dbReference>
<dbReference type="SUPFAM" id="SSF53850">
    <property type="entry name" value="Periplasmic binding protein-like II"/>
    <property type="match status" value="1"/>
</dbReference>
<dbReference type="PANTHER" id="PTHR35936">
    <property type="entry name" value="MEMBRANE-BOUND LYTIC MUREIN TRANSGLYCOSYLASE F"/>
    <property type="match status" value="1"/>
</dbReference>
<evidence type="ECO:0000256" key="2">
    <source>
        <dbReference type="ARBA" id="ARBA00022729"/>
    </source>
</evidence>
<dbReference type="Pfam" id="PF00497">
    <property type="entry name" value="SBP_bac_3"/>
    <property type="match status" value="1"/>
</dbReference>
<proteinExistence type="predicted"/>
<evidence type="ECO:0000259" key="4">
    <source>
        <dbReference type="SMART" id="SM00062"/>
    </source>
</evidence>
<dbReference type="EMBL" id="JACHIK010000014">
    <property type="protein sequence ID" value="MBB5044173.1"/>
    <property type="molecule type" value="Genomic_DNA"/>
</dbReference>
<feature type="signal peptide" evidence="3">
    <location>
        <begin position="1"/>
        <end position="24"/>
    </location>
</feature>
<protein>
    <submittedName>
        <fullName evidence="5">Polar amino acid transport system substrate-binding protein</fullName>
    </submittedName>
</protein>
<accession>A0A7W7YXM3</accession>
<feature type="domain" description="Solute-binding protein family 3/N-terminal" evidence="4">
    <location>
        <begin position="26"/>
        <end position="256"/>
    </location>
</feature>
<comment type="caution">
    <text evidence="5">The sequence shown here is derived from an EMBL/GenBank/DDBJ whole genome shotgun (WGS) entry which is preliminary data.</text>
</comment>
<name>A0A7W7YXM3_9HYPH</name>
<dbReference type="AlphaFoldDB" id="A0A7W7YXM3"/>
<keyword evidence="6" id="KW-1185">Reference proteome</keyword>
<dbReference type="GO" id="GO:0042597">
    <property type="term" value="C:periplasmic space"/>
    <property type="evidence" value="ECO:0007669"/>
    <property type="project" value="UniProtKB-SubCell"/>
</dbReference>
<feature type="chain" id="PRO_5031228049" evidence="3">
    <location>
        <begin position="25"/>
        <end position="260"/>
    </location>
</feature>
<evidence type="ECO:0000313" key="6">
    <source>
        <dbReference type="Proteomes" id="UP000535406"/>
    </source>
</evidence>
<gene>
    <name evidence="5" type="ORF">HNQ66_003592</name>
</gene>
<sequence>MKNALKTIALAAAIGLAAISGAAAEQVRVGFAAEPYPPFTSPDASGNWEGWEVDFMKAVCAEAKLDCVITPVAWDGIIPALTSNKIDMIIGSMSITPERLQTIDFSDKYYNTPTAVMGPKGVDFDATPEGLKGKTIGVQVATIHQVYANKYFGENGATVKEYQTQDEANNDLAAGRIDAVQADSIALKAFLDSEQGAACCEMKGNVKDDPEILGLGVGVGLRKGDTALKDKINAAIKAIRANGTYDEFSKKYFDFDIYGG</sequence>
<dbReference type="Proteomes" id="UP000535406">
    <property type="component" value="Unassembled WGS sequence"/>
</dbReference>
<organism evidence="5 6">
    <name type="scientific">Shinella fusca</name>
    <dbReference type="NCBI Taxonomy" id="544480"/>
    <lineage>
        <taxon>Bacteria</taxon>
        <taxon>Pseudomonadati</taxon>
        <taxon>Pseudomonadota</taxon>
        <taxon>Alphaproteobacteria</taxon>
        <taxon>Hyphomicrobiales</taxon>
        <taxon>Rhizobiaceae</taxon>
        <taxon>Shinella</taxon>
    </lineage>
</organism>
<dbReference type="RefSeq" id="WP_184145523.1">
    <property type="nucleotide sequence ID" value="NZ_JACHIK010000014.1"/>
</dbReference>
<evidence type="ECO:0000256" key="3">
    <source>
        <dbReference type="SAM" id="SignalP"/>
    </source>
</evidence>
<dbReference type="SMART" id="SM00062">
    <property type="entry name" value="PBPb"/>
    <property type="match status" value="1"/>
</dbReference>
<comment type="subcellular location">
    <subcellularLocation>
        <location evidence="1">Periplasm</location>
    </subcellularLocation>
</comment>
<keyword evidence="2 3" id="KW-0732">Signal</keyword>
<reference evidence="5 6" key="1">
    <citation type="submission" date="2020-08" db="EMBL/GenBank/DDBJ databases">
        <title>Genomic Encyclopedia of Type Strains, Phase IV (KMG-IV): sequencing the most valuable type-strain genomes for metagenomic binning, comparative biology and taxonomic classification.</title>
        <authorList>
            <person name="Goeker M."/>
        </authorList>
    </citation>
    <scope>NUCLEOTIDE SEQUENCE [LARGE SCALE GENOMIC DNA]</scope>
    <source>
        <strain evidence="5 6">DSM 21319</strain>
    </source>
</reference>